<dbReference type="STRING" id="1121409.SAMN02745124_01702"/>
<dbReference type="Pfam" id="PF08367">
    <property type="entry name" value="M16C_assoc"/>
    <property type="match status" value="1"/>
</dbReference>
<dbReference type="FunFam" id="3.30.830.10:FF:000011">
    <property type="entry name" value="Presequence protease, mitochondrial"/>
    <property type="match status" value="1"/>
</dbReference>
<dbReference type="SMART" id="SM01264">
    <property type="entry name" value="M16C_associated"/>
    <property type="match status" value="1"/>
</dbReference>
<dbReference type="Pfam" id="PF05193">
    <property type="entry name" value="Peptidase_M16_C"/>
    <property type="match status" value="1"/>
</dbReference>
<protein>
    <recommendedName>
        <fullName evidence="1">Peptidase M16C associated domain-containing protein</fullName>
    </recommendedName>
</protein>
<name>A0A1M5VHP5_9BACT</name>
<dbReference type="AlphaFoldDB" id="A0A1M5VHP5"/>
<dbReference type="Pfam" id="PF00675">
    <property type="entry name" value="Peptidase_M16"/>
    <property type="match status" value="1"/>
</dbReference>
<dbReference type="SUPFAM" id="SSF63411">
    <property type="entry name" value="LuxS/MPP-like metallohydrolase"/>
    <property type="match status" value="4"/>
</dbReference>
<proteinExistence type="predicted"/>
<evidence type="ECO:0000313" key="2">
    <source>
        <dbReference type="EMBL" id="SHH74756.1"/>
    </source>
</evidence>
<dbReference type="GO" id="GO:0046872">
    <property type="term" value="F:metal ion binding"/>
    <property type="evidence" value="ECO:0007669"/>
    <property type="project" value="InterPro"/>
</dbReference>
<dbReference type="PANTHER" id="PTHR43016:SF13">
    <property type="entry name" value="PRESEQUENCE PROTEASE, MITOCHONDRIAL"/>
    <property type="match status" value="1"/>
</dbReference>
<reference evidence="2 3" key="1">
    <citation type="submission" date="2016-11" db="EMBL/GenBank/DDBJ databases">
        <authorList>
            <person name="Jaros S."/>
            <person name="Januszkiewicz K."/>
            <person name="Wedrychowicz H."/>
        </authorList>
    </citation>
    <scope>NUCLEOTIDE SEQUENCE [LARGE SCALE GENOMIC DNA]</scope>
    <source>
        <strain evidence="2 3">DSM 9705</strain>
    </source>
</reference>
<evidence type="ECO:0000313" key="3">
    <source>
        <dbReference type="Proteomes" id="UP000184139"/>
    </source>
</evidence>
<organism evidence="2 3">
    <name type="scientific">Desulfofustis glycolicus DSM 9705</name>
    <dbReference type="NCBI Taxonomy" id="1121409"/>
    <lineage>
        <taxon>Bacteria</taxon>
        <taxon>Pseudomonadati</taxon>
        <taxon>Thermodesulfobacteriota</taxon>
        <taxon>Desulfobulbia</taxon>
        <taxon>Desulfobulbales</taxon>
        <taxon>Desulfocapsaceae</taxon>
        <taxon>Desulfofustis</taxon>
    </lineage>
</organism>
<dbReference type="EMBL" id="FQXS01000008">
    <property type="protein sequence ID" value="SHH74756.1"/>
    <property type="molecule type" value="Genomic_DNA"/>
</dbReference>
<dbReference type="InterPro" id="IPR007863">
    <property type="entry name" value="Peptidase_M16_C"/>
</dbReference>
<dbReference type="InterPro" id="IPR011765">
    <property type="entry name" value="Pept_M16_N"/>
</dbReference>
<dbReference type="RefSeq" id="WP_073375141.1">
    <property type="nucleotide sequence ID" value="NZ_FQXS01000008.1"/>
</dbReference>
<feature type="domain" description="Peptidase M16C associated" evidence="1">
    <location>
        <begin position="462"/>
        <end position="712"/>
    </location>
</feature>
<dbReference type="InterPro" id="IPR013578">
    <property type="entry name" value="Peptidase_M16C_assoc"/>
</dbReference>
<dbReference type="InterPro" id="IPR055130">
    <property type="entry name" value="PreP_C"/>
</dbReference>
<dbReference type="PROSITE" id="PS50007">
    <property type="entry name" value="PIPLC_X_DOMAIN"/>
    <property type="match status" value="1"/>
</dbReference>
<dbReference type="Pfam" id="PF22516">
    <property type="entry name" value="PreP_C"/>
    <property type="match status" value="1"/>
</dbReference>
<sequence>MTTVPGSTGTGFTLKHDEWIDELSAHVSLFEHDLTGCPLLAIKNDDANKTFAVAFNTIPTDSTGVAHILEHSVLMGSKKYPVKDVFGEVNKGGLMTFLNAMTGADITYYPFATRNLKEYFNLMDVYCDVVFNPLLHRETFEQEGWRYHQEDHSTPLQFQGVVFNEMKGAFSDPIRLIFHHIFGGLMPSSTYAHESGGDPKHIPDLTFERFCAFHRQHYHPSNCTLFVYGDAPLEDELSFLQQRFLSAFTDRSNRREPSLGTIIDNPLQINDSYGVEAGDHDDRTYLAVGTRVGDVSDRQRNASFQIIANILYNSDGSPLKNRIVSSGICNDFGGLYLSSSCFNTIMITYLIGSEARHRDRFAELYHDSLADMVRDGLDRDLVISELNKYEFNVREDASKAQRGLDLLNKSLTAFRYGTDPFVALKTEELLRSIREKALSGRYFEDLISEALLANPATVTITLQPDPGKLQETARQERQRLDRYAATLSEGDREALIARTRDLIKRQQTPNTPEQLALLPQLKLYDLPVAVDFHQVQPHSMFGEQVLVSSLPTDHITYLDIGLDLMCLPHRFLPLVDLFGAIITEIGTERLSFSEFAKQTAICTGGLSHSVNTYSNKHDPDDVRCLFWLSVKMLPEYLERAVDLITELLTELSFKDRPRIREIVRREFAWAEHSAQSEGYNLPSTRVFSHLSVAGRYQEQINGVTAYRVLRELAKGYDRREEHLLDDLQAMARIILNRRNMVLAITAEDEEISTFEKIGSRLPEALSDIVQPPLPRLAEPAFPRHEAFITAAEIAFNVQGGVLFPVKDHYSGSFEVLKTFLSRDYLWNTVRQMGGAYGCFIQFNYLTGNIALVSYRDPHVRKTYRFFEQLPEVVAGVELSGETLGQLIIGTYGAFDPHQSAAARGATARNEYLSGITVADKQHRLREITATTAADLRSFADHFRQMLSDSHRSVIGNRLKIETDSDLFDVVVDL</sequence>
<evidence type="ECO:0000259" key="1">
    <source>
        <dbReference type="SMART" id="SM01264"/>
    </source>
</evidence>
<accession>A0A1M5VHP5</accession>
<keyword evidence="3" id="KW-1185">Reference proteome</keyword>
<dbReference type="InterPro" id="IPR011249">
    <property type="entry name" value="Metalloenz_LuxS/M16"/>
</dbReference>
<dbReference type="GO" id="GO:0004222">
    <property type="term" value="F:metalloendopeptidase activity"/>
    <property type="evidence" value="ECO:0007669"/>
    <property type="project" value="TreeGrafter"/>
</dbReference>
<dbReference type="OrthoDB" id="9762027at2"/>
<gene>
    <name evidence="2" type="ORF">SAMN02745124_01702</name>
</gene>
<dbReference type="Proteomes" id="UP000184139">
    <property type="component" value="Unassembled WGS sequence"/>
</dbReference>
<dbReference type="PANTHER" id="PTHR43016">
    <property type="entry name" value="PRESEQUENCE PROTEASE"/>
    <property type="match status" value="1"/>
</dbReference>
<dbReference type="GO" id="GO:0016485">
    <property type="term" value="P:protein processing"/>
    <property type="evidence" value="ECO:0007669"/>
    <property type="project" value="TreeGrafter"/>
</dbReference>
<dbReference type="Gene3D" id="3.30.830.10">
    <property type="entry name" value="Metalloenzyme, LuxS/M16 peptidase-like"/>
    <property type="match status" value="4"/>
</dbReference>